<gene>
    <name evidence="1" type="ORF">CIG75_11030</name>
</gene>
<protein>
    <submittedName>
        <fullName evidence="1">Uncharacterized protein</fullName>
    </submittedName>
</protein>
<keyword evidence="2" id="KW-1185">Reference proteome</keyword>
<name>A0A223D268_9BACL</name>
<evidence type="ECO:0000313" key="1">
    <source>
        <dbReference type="EMBL" id="ASS75456.1"/>
    </source>
</evidence>
<reference evidence="1 2" key="1">
    <citation type="journal article" date="2015" name="Int. J. Syst. Evol. Microbiol.">
        <title>Tumebacillus algifaecis sp. nov., isolated from decomposing algal scum.</title>
        <authorList>
            <person name="Wu Y.F."/>
            <person name="Zhang B."/>
            <person name="Xing P."/>
            <person name="Wu Q.L."/>
            <person name="Liu S.J."/>
        </authorList>
    </citation>
    <scope>NUCLEOTIDE SEQUENCE [LARGE SCALE GENOMIC DNA]</scope>
    <source>
        <strain evidence="1 2">THMBR28</strain>
    </source>
</reference>
<evidence type="ECO:0000313" key="2">
    <source>
        <dbReference type="Proteomes" id="UP000214688"/>
    </source>
</evidence>
<dbReference type="KEGG" id="tab:CIG75_11030"/>
<organism evidence="1 2">
    <name type="scientific">Tumebacillus algifaecis</name>
    <dbReference type="NCBI Taxonomy" id="1214604"/>
    <lineage>
        <taxon>Bacteria</taxon>
        <taxon>Bacillati</taxon>
        <taxon>Bacillota</taxon>
        <taxon>Bacilli</taxon>
        <taxon>Bacillales</taxon>
        <taxon>Alicyclobacillaceae</taxon>
        <taxon>Tumebacillus</taxon>
    </lineage>
</organism>
<dbReference type="AlphaFoldDB" id="A0A223D268"/>
<dbReference type="EMBL" id="CP022657">
    <property type="protein sequence ID" value="ASS75456.1"/>
    <property type="molecule type" value="Genomic_DNA"/>
</dbReference>
<dbReference type="RefSeq" id="WP_094236700.1">
    <property type="nucleotide sequence ID" value="NZ_CP022657.1"/>
</dbReference>
<accession>A0A223D268</accession>
<sequence>MKKYLISAILLVILALNEDPHGTPIQQQAYDKPIGPLSPRAVAATAHFGSEHTVNSTLDTPSALHARLHG</sequence>
<dbReference type="Proteomes" id="UP000214688">
    <property type="component" value="Chromosome"/>
</dbReference>
<proteinExistence type="predicted"/>